<evidence type="ECO:0000313" key="1">
    <source>
        <dbReference type="EMBL" id="KAK8781609.1"/>
    </source>
</evidence>
<dbReference type="Proteomes" id="UP001321473">
    <property type="component" value="Unassembled WGS sequence"/>
</dbReference>
<keyword evidence="2" id="KW-1185">Reference proteome</keyword>
<reference evidence="1 2" key="1">
    <citation type="journal article" date="2023" name="Arcadia Sci">
        <title>De novo assembly of a long-read Amblyomma americanum tick genome.</title>
        <authorList>
            <person name="Chou S."/>
            <person name="Poskanzer K.E."/>
            <person name="Rollins M."/>
            <person name="Thuy-Boun P.S."/>
        </authorList>
    </citation>
    <scope>NUCLEOTIDE SEQUENCE [LARGE SCALE GENOMIC DNA]</scope>
    <source>
        <strain evidence="1">F_SG_1</strain>
        <tissue evidence="1">Salivary glands</tissue>
    </source>
</reference>
<name>A0AAQ4F3H0_AMBAM</name>
<dbReference type="AlphaFoldDB" id="A0AAQ4F3H0"/>
<comment type="caution">
    <text evidence="1">The sequence shown here is derived from an EMBL/GenBank/DDBJ whole genome shotgun (WGS) entry which is preliminary data.</text>
</comment>
<evidence type="ECO:0000313" key="2">
    <source>
        <dbReference type="Proteomes" id="UP001321473"/>
    </source>
</evidence>
<accession>A0AAQ4F3H0</accession>
<protein>
    <submittedName>
        <fullName evidence="1">Uncharacterized protein</fullName>
    </submittedName>
</protein>
<dbReference type="EMBL" id="JARKHS020007507">
    <property type="protein sequence ID" value="KAK8781609.1"/>
    <property type="molecule type" value="Genomic_DNA"/>
</dbReference>
<organism evidence="1 2">
    <name type="scientific">Amblyomma americanum</name>
    <name type="common">Lone star tick</name>
    <dbReference type="NCBI Taxonomy" id="6943"/>
    <lineage>
        <taxon>Eukaryota</taxon>
        <taxon>Metazoa</taxon>
        <taxon>Ecdysozoa</taxon>
        <taxon>Arthropoda</taxon>
        <taxon>Chelicerata</taxon>
        <taxon>Arachnida</taxon>
        <taxon>Acari</taxon>
        <taxon>Parasitiformes</taxon>
        <taxon>Ixodida</taxon>
        <taxon>Ixodoidea</taxon>
        <taxon>Ixodidae</taxon>
        <taxon>Amblyomminae</taxon>
        <taxon>Amblyomma</taxon>
    </lineage>
</organism>
<proteinExistence type="predicted"/>
<sequence length="66" mass="7017">MAATKGSSPSKATFGELLKFKDSDVAVGDRDLFRKPSILKPVKVIVSKGFGTPEFDDGAVKETTVT</sequence>
<gene>
    <name evidence="1" type="ORF">V5799_017050</name>
</gene>